<evidence type="ECO:0000313" key="4">
    <source>
        <dbReference type="Proteomes" id="UP000825483"/>
    </source>
</evidence>
<dbReference type="GO" id="GO:0016020">
    <property type="term" value="C:membrane"/>
    <property type="evidence" value="ECO:0007669"/>
    <property type="project" value="UniProtKB-SubCell"/>
</dbReference>
<evidence type="ECO:0000256" key="1">
    <source>
        <dbReference type="SAM" id="Phobius"/>
    </source>
</evidence>
<feature type="transmembrane region" description="Helical" evidence="1">
    <location>
        <begin position="176"/>
        <end position="195"/>
    </location>
</feature>
<feature type="transmembrane region" description="Helical" evidence="1">
    <location>
        <begin position="308"/>
        <end position="326"/>
    </location>
</feature>
<evidence type="ECO:0000313" key="3">
    <source>
        <dbReference type="EMBL" id="GJG59953.1"/>
    </source>
</evidence>
<dbReference type="Proteomes" id="UP000825483">
    <property type="component" value="Unassembled WGS sequence"/>
</dbReference>
<feature type="transmembrane region" description="Helical" evidence="1">
    <location>
        <begin position="152"/>
        <end position="169"/>
    </location>
</feature>
<dbReference type="GeneID" id="72466004"/>
<dbReference type="EMBL" id="BPUB01000002">
    <property type="protein sequence ID" value="GJG59953.1"/>
    <property type="molecule type" value="Genomic_DNA"/>
</dbReference>
<feature type="transmembrane region" description="Helical" evidence="1">
    <location>
        <begin position="257"/>
        <end position="275"/>
    </location>
</feature>
<name>A0A9R1CC81_9BACT</name>
<reference evidence="3" key="1">
    <citation type="journal article" date="2022" name="Int. J. Syst. Evol. Microbiol.">
        <title>Prevotella lacticifex sp. nov., isolated from the rumen of cows.</title>
        <authorList>
            <person name="Shinkai T."/>
            <person name="Ikeyama N."/>
            <person name="Kumagai M."/>
            <person name="Ohmori H."/>
            <person name="Sakamoto M."/>
            <person name="Ohkuma M."/>
            <person name="Mitsumori M."/>
        </authorList>
    </citation>
    <scope>NUCLEOTIDE SEQUENCE</scope>
    <source>
        <strain evidence="3">R5076</strain>
    </source>
</reference>
<comment type="caution">
    <text evidence="3">The sequence shown here is derived from an EMBL/GenBank/DDBJ whole genome shotgun (WGS) entry which is preliminary data.</text>
</comment>
<feature type="domain" description="Inositolphosphotransferase Aur1/Ipt1" evidence="2">
    <location>
        <begin position="121"/>
        <end position="317"/>
    </location>
</feature>
<sequence>MTKKDNTSLLTVAGLKDLFAIEKKPLGGLMVFEKVAIAYAALTTLLVLFLYTRMSDPSAILMARVRFLAMTLALWGVYRLVPCRLMLGIRGVVQLALLGLWYPETYDFNRLFPNLDHLFAQWEQQLFGCQPALLFSQVLPSHVASELFDMGYGSYYFMIAVTAMFYFAFRYREFERATFVILASFFVYYLIYIFLPVVGPTFYYHAVGLKTIAEGVFPNVHDYFLTHTASLPSPGYTDGVFYQFVEDAKAAGERPTAAFPSSHVGVSTICMLLAWHSGNRRLFFVYLPFYIFLCCATVYIQAHYLIDAIAGLITGVGFYFLMMWLSRGMERK</sequence>
<evidence type="ECO:0000259" key="2">
    <source>
        <dbReference type="Pfam" id="PF14378"/>
    </source>
</evidence>
<dbReference type="Gene3D" id="1.20.144.10">
    <property type="entry name" value="Phosphatidic acid phosphatase type 2/haloperoxidase"/>
    <property type="match status" value="1"/>
</dbReference>
<keyword evidence="1" id="KW-1133">Transmembrane helix</keyword>
<proteinExistence type="predicted"/>
<feature type="transmembrane region" description="Helical" evidence="1">
    <location>
        <begin position="282"/>
        <end position="302"/>
    </location>
</feature>
<feature type="transmembrane region" description="Helical" evidence="1">
    <location>
        <begin position="31"/>
        <end position="52"/>
    </location>
</feature>
<dbReference type="AlphaFoldDB" id="A0A9R1CC81"/>
<dbReference type="RefSeq" id="WP_223928483.1">
    <property type="nucleotide sequence ID" value="NZ_BPTU01000002.1"/>
</dbReference>
<organism evidence="3 4">
    <name type="scientific">Prevotella lacticifex</name>
    <dbReference type="NCBI Taxonomy" id="2854755"/>
    <lineage>
        <taxon>Bacteria</taxon>
        <taxon>Pseudomonadati</taxon>
        <taxon>Bacteroidota</taxon>
        <taxon>Bacteroidia</taxon>
        <taxon>Bacteroidales</taxon>
        <taxon>Prevotellaceae</taxon>
        <taxon>Prevotella</taxon>
    </lineage>
</organism>
<keyword evidence="1" id="KW-0812">Transmembrane</keyword>
<dbReference type="Pfam" id="PF14378">
    <property type="entry name" value="PAP2_3"/>
    <property type="match status" value="1"/>
</dbReference>
<keyword evidence="4" id="KW-1185">Reference proteome</keyword>
<dbReference type="InterPro" id="IPR026841">
    <property type="entry name" value="Aur1/Ipt1"/>
</dbReference>
<protein>
    <recommendedName>
        <fullName evidence="2">Inositolphosphotransferase Aur1/Ipt1 domain-containing protein</fullName>
    </recommendedName>
</protein>
<accession>A0A9R1CC81</accession>
<keyword evidence="1" id="KW-0472">Membrane</keyword>
<gene>
    <name evidence="3" type="ORF">PRLR5076_28040</name>
</gene>